<dbReference type="Proteomes" id="UP000509702">
    <property type="component" value="Plasmid unnamed6"/>
</dbReference>
<geneLocation type="plasmid" evidence="2 3">
    <name>unnamed6</name>
</geneLocation>
<keyword evidence="1" id="KW-1133">Transmembrane helix</keyword>
<organism evidence="2 3">
    <name type="scientific">Azospirillum oryzae</name>
    <dbReference type="NCBI Taxonomy" id="286727"/>
    <lineage>
        <taxon>Bacteria</taxon>
        <taxon>Pseudomonadati</taxon>
        <taxon>Pseudomonadota</taxon>
        <taxon>Alphaproteobacteria</taxon>
        <taxon>Rhodospirillales</taxon>
        <taxon>Azospirillaceae</taxon>
        <taxon>Azospirillum</taxon>
    </lineage>
</organism>
<proteinExistence type="predicted"/>
<evidence type="ECO:0000256" key="1">
    <source>
        <dbReference type="SAM" id="Phobius"/>
    </source>
</evidence>
<keyword evidence="2" id="KW-0614">Plasmid</keyword>
<name>A0A6N1AR38_9PROT</name>
<keyword evidence="1" id="KW-0472">Membrane</keyword>
<dbReference type="AlphaFoldDB" id="A0A6N1AR38"/>
<gene>
    <name evidence="2" type="ORF">HUE56_27880</name>
</gene>
<accession>A0A6N1AR38</accession>
<sequence length="205" mass="23378">MTRWGGRRWLAIVGFPVALVLTLIYAPIERYRPSCGGWKVRHYFDGPMRQVFVDKMTEAMAEDSFPHIRVGNSVFIRFYDVDDFIINNDWKIAEAIGLGYGQGNSRFSPPPILIDIMDKARQAVEGDPSLSETKKKRETNVLFRDDCELIRAAAIRIEDMVPEDLLRYVPKSPLPPQCTPYNMRGWRRDCGAVVRGDAVITPASR</sequence>
<keyword evidence="1" id="KW-0812">Transmembrane</keyword>
<feature type="transmembrane region" description="Helical" evidence="1">
    <location>
        <begin position="9"/>
        <end position="28"/>
    </location>
</feature>
<reference evidence="2 3" key="1">
    <citation type="submission" date="2020-06" db="EMBL/GenBank/DDBJ databases">
        <title>Complete genome of Azosprillum oryzae KACC14407.</title>
        <authorList>
            <person name="Kim M."/>
            <person name="Park Y.-J."/>
            <person name="Shin J.-H."/>
        </authorList>
    </citation>
    <scope>NUCLEOTIDE SEQUENCE [LARGE SCALE GENOMIC DNA]</scope>
    <source>
        <strain evidence="2 3">KACC 14407</strain>
        <plasmid evidence="2 3">unnamed6</plasmid>
    </source>
</reference>
<keyword evidence="3" id="KW-1185">Reference proteome</keyword>
<evidence type="ECO:0000313" key="2">
    <source>
        <dbReference type="EMBL" id="QKS54285.1"/>
    </source>
</evidence>
<dbReference type="RefSeq" id="WP_149200026.1">
    <property type="nucleotide sequence ID" value="NZ_BSOV01000055.1"/>
</dbReference>
<dbReference type="KEGG" id="aoz:HUE56_27880"/>
<dbReference type="EMBL" id="CP054621">
    <property type="protein sequence ID" value="QKS54285.1"/>
    <property type="molecule type" value="Genomic_DNA"/>
</dbReference>
<evidence type="ECO:0000313" key="3">
    <source>
        <dbReference type="Proteomes" id="UP000509702"/>
    </source>
</evidence>
<protein>
    <submittedName>
        <fullName evidence="2">Uncharacterized protein</fullName>
    </submittedName>
</protein>